<evidence type="ECO:0000256" key="4">
    <source>
        <dbReference type="ARBA" id="ARBA00025742"/>
    </source>
</evidence>
<reference evidence="6" key="1">
    <citation type="journal article" date="2014" name="Front. Microbiol.">
        <title>High frequency of phylogenetically diverse reductive dehalogenase-homologous genes in deep subseafloor sedimentary metagenomes.</title>
        <authorList>
            <person name="Kawai M."/>
            <person name="Futagami T."/>
            <person name="Toyoda A."/>
            <person name="Takaki Y."/>
            <person name="Nishi S."/>
            <person name="Hori S."/>
            <person name="Arai W."/>
            <person name="Tsubouchi T."/>
            <person name="Morono Y."/>
            <person name="Uchiyama I."/>
            <person name="Ito T."/>
            <person name="Fujiyama A."/>
            <person name="Inagaki F."/>
            <person name="Takami H."/>
        </authorList>
    </citation>
    <scope>NUCLEOTIDE SEQUENCE</scope>
    <source>
        <strain evidence="6">Expedition CK06-06</strain>
    </source>
</reference>
<dbReference type="InterPro" id="IPR050884">
    <property type="entry name" value="CNP_phosphodiesterase-III"/>
</dbReference>
<feature type="domain" description="Calcineurin-like phosphoesterase" evidence="5">
    <location>
        <begin position="9"/>
        <end position="183"/>
    </location>
</feature>
<comment type="caution">
    <text evidence="6">The sequence shown here is derived from an EMBL/GenBank/DDBJ whole genome shotgun (WGS) entry which is preliminary data.</text>
</comment>
<sequence>QSVDTAVYLTQLVEHINAHHADAAYCLFIGDLTNEGELEAYKRIKKLIEPLRVPSLLMIGNHDNRENFQTVFIQAYKDENNFVQCILDLGSDYRLIVLDSLNAPPYISPDRHVGFLCPKRLAFLKGGLGTAGERTVMIAMHHHPFRIGLPGMDAIRLENENAFMKLIDRFPNVKMLLMGHNHRTISGIVSGLPFSCFKSLAAQTPLDFEALDPAAGIAEPPSYGVLLLSEGSILVHHEDFNAGVKPESDWEAILQEPK</sequence>
<dbReference type="PANTHER" id="PTHR42988:SF2">
    <property type="entry name" value="CYCLIC NUCLEOTIDE PHOSPHODIESTERASE CBUA0032-RELATED"/>
    <property type="match status" value="1"/>
</dbReference>
<dbReference type="EMBL" id="BARS01011681">
    <property type="protein sequence ID" value="GAF92590.1"/>
    <property type="molecule type" value="Genomic_DNA"/>
</dbReference>
<evidence type="ECO:0000256" key="1">
    <source>
        <dbReference type="ARBA" id="ARBA00022723"/>
    </source>
</evidence>
<organism evidence="6">
    <name type="scientific">marine sediment metagenome</name>
    <dbReference type="NCBI Taxonomy" id="412755"/>
    <lineage>
        <taxon>unclassified sequences</taxon>
        <taxon>metagenomes</taxon>
        <taxon>ecological metagenomes</taxon>
    </lineage>
</organism>
<evidence type="ECO:0000256" key="3">
    <source>
        <dbReference type="ARBA" id="ARBA00023004"/>
    </source>
</evidence>
<keyword evidence="2" id="KW-0378">Hydrolase</keyword>
<dbReference type="InterPro" id="IPR004843">
    <property type="entry name" value="Calcineurin-like_PHP"/>
</dbReference>
<dbReference type="CDD" id="cd07402">
    <property type="entry name" value="MPP_GpdQ"/>
    <property type="match status" value="1"/>
</dbReference>
<feature type="non-terminal residue" evidence="6">
    <location>
        <position position="258"/>
    </location>
</feature>
<gene>
    <name evidence="6" type="ORF">S01H1_21152</name>
</gene>
<feature type="non-terminal residue" evidence="6">
    <location>
        <position position="1"/>
    </location>
</feature>
<dbReference type="AlphaFoldDB" id="X0UVW1"/>
<dbReference type="GO" id="GO:0004112">
    <property type="term" value="F:cyclic-nucleotide phosphodiesterase activity"/>
    <property type="evidence" value="ECO:0007669"/>
    <property type="project" value="InterPro"/>
</dbReference>
<dbReference type="GO" id="GO:0046872">
    <property type="term" value="F:metal ion binding"/>
    <property type="evidence" value="ECO:0007669"/>
    <property type="project" value="UniProtKB-KW"/>
</dbReference>
<dbReference type="InterPro" id="IPR026575">
    <property type="entry name" value="GpdQ/CpdA-like"/>
</dbReference>
<evidence type="ECO:0000313" key="6">
    <source>
        <dbReference type="EMBL" id="GAF92590.1"/>
    </source>
</evidence>
<accession>X0UVW1</accession>
<keyword evidence="1" id="KW-0479">Metal-binding</keyword>
<dbReference type="SUPFAM" id="SSF56300">
    <property type="entry name" value="Metallo-dependent phosphatases"/>
    <property type="match status" value="1"/>
</dbReference>
<evidence type="ECO:0000259" key="5">
    <source>
        <dbReference type="Pfam" id="PF00149"/>
    </source>
</evidence>
<dbReference type="InterPro" id="IPR029052">
    <property type="entry name" value="Metallo-depent_PP-like"/>
</dbReference>
<proteinExistence type="inferred from homology"/>
<name>X0UVW1_9ZZZZ</name>
<dbReference type="Gene3D" id="3.60.21.10">
    <property type="match status" value="1"/>
</dbReference>
<dbReference type="PANTHER" id="PTHR42988">
    <property type="entry name" value="PHOSPHOHYDROLASE"/>
    <property type="match status" value="1"/>
</dbReference>
<evidence type="ECO:0000256" key="2">
    <source>
        <dbReference type="ARBA" id="ARBA00022801"/>
    </source>
</evidence>
<protein>
    <recommendedName>
        <fullName evidence="5">Calcineurin-like phosphoesterase domain-containing protein</fullName>
    </recommendedName>
</protein>
<keyword evidence="3" id="KW-0408">Iron</keyword>
<comment type="similarity">
    <text evidence="4">Belongs to the cyclic nucleotide phosphodiesterase class-III family.</text>
</comment>
<dbReference type="Pfam" id="PF00149">
    <property type="entry name" value="Metallophos"/>
    <property type="match status" value="1"/>
</dbReference>